<feature type="region of interest" description="Disordered" evidence="1">
    <location>
        <begin position="121"/>
        <end position="204"/>
    </location>
</feature>
<proteinExistence type="predicted"/>
<feature type="region of interest" description="Disordered" evidence="1">
    <location>
        <begin position="54"/>
        <end position="96"/>
    </location>
</feature>
<dbReference type="OrthoDB" id="5419162at2759"/>
<feature type="compositionally biased region" description="Acidic residues" evidence="1">
    <location>
        <begin position="63"/>
        <end position="73"/>
    </location>
</feature>
<gene>
    <name evidence="2" type="ORF">CMUS01_01407</name>
</gene>
<comment type="caution">
    <text evidence="2">The sequence shown here is derived from an EMBL/GenBank/DDBJ whole genome shotgun (WGS) entry which is preliminary data.</text>
</comment>
<accession>A0A8H6U8F0</accession>
<dbReference type="Proteomes" id="UP000639643">
    <property type="component" value="Unassembled WGS sequence"/>
</dbReference>
<sequence length="231" mass="24089">MDAAEIDPEMAAMMGFSGFGTQPAAKKRKYNHRADAVSSSAAATGANQVALATRAPAPAANADEIDIDDDDNAPAESNVGTAVADADADQEEGGASLYTDPAIAPALAHAQELIEELTTRGGVGAAAQDAPSAQANLATSSSLPRRPEASWGREMGSAPTEMPTRNEGSHSGGRGGGRHQHQQQRGANEGRPWWEGYYDHKSNENPWEKLERAAGIESRGTWVARGAAQSV</sequence>
<reference evidence="2" key="1">
    <citation type="journal article" date="2020" name="Phytopathology">
        <title>Genome Sequence Resources of Colletotrichum truncatum, C. plurivorum, C. musicola, and C. sojae: Four Species Pathogenic to Soybean (Glycine max).</title>
        <authorList>
            <person name="Rogerio F."/>
            <person name="Boufleur T.R."/>
            <person name="Ciampi-Guillardi M."/>
            <person name="Sukno S.A."/>
            <person name="Thon M.R."/>
            <person name="Massola Junior N.S."/>
            <person name="Baroncelli R."/>
        </authorList>
    </citation>
    <scope>NUCLEOTIDE SEQUENCE</scope>
    <source>
        <strain evidence="2">LFN0074</strain>
    </source>
</reference>
<dbReference type="EMBL" id="WIGM01000024">
    <property type="protein sequence ID" value="KAF6844091.1"/>
    <property type="molecule type" value="Genomic_DNA"/>
</dbReference>
<dbReference type="AlphaFoldDB" id="A0A8H6U8F0"/>
<organism evidence="2 3">
    <name type="scientific">Colletotrichum musicola</name>
    <dbReference type="NCBI Taxonomy" id="2175873"/>
    <lineage>
        <taxon>Eukaryota</taxon>
        <taxon>Fungi</taxon>
        <taxon>Dikarya</taxon>
        <taxon>Ascomycota</taxon>
        <taxon>Pezizomycotina</taxon>
        <taxon>Sordariomycetes</taxon>
        <taxon>Hypocreomycetidae</taxon>
        <taxon>Glomerellales</taxon>
        <taxon>Glomerellaceae</taxon>
        <taxon>Colletotrichum</taxon>
        <taxon>Colletotrichum orchidearum species complex</taxon>
    </lineage>
</organism>
<evidence type="ECO:0000313" key="3">
    <source>
        <dbReference type="Proteomes" id="UP000639643"/>
    </source>
</evidence>
<feature type="compositionally biased region" description="Low complexity" evidence="1">
    <location>
        <begin position="125"/>
        <end position="138"/>
    </location>
</feature>
<feature type="region of interest" description="Disordered" evidence="1">
    <location>
        <begin position="212"/>
        <end position="231"/>
    </location>
</feature>
<protein>
    <submittedName>
        <fullName evidence="2">Uncharacterized protein</fullName>
    </submittedName>
</protein>
<evidence type="ECO:0000313" key="2">
    <source>
        <dbReference type="EMBL" id="KAF6844091.1"/>
    </source>
</evidence>
<keyword evidence="3" id="KW-1185">Reference proteome</keyword>
<name>A0A8H6U8F0_9PEZI</name>
<evidence type="ECO:0000256" key="1">
    <source>
        <dbReference type="SAM" id="MobiDB-lite"/>
    </source>
</evidence>